<name>A0AB38DJS9_9MYCO</name>
<dbReference type="EMBL" id="FVQL01000001">
    <property type="protein sequence ID" value="SKZ19457.1"/>
    <property type="molecule type" value="Genomic_DNA"/>
</dbReference>
<organism evidence="1 2">
    <name type="scientific">Mycobacteroides abscessus subsp. massiliense</name>
    <dbReference type="NCBI Taxonomy" id="1962118"/>
    <lineage>
        <taxon>Bacteria</taxon>
        <taxon>Bacillati</taxon>
        <taxon>Actinomycetota</taxon>
        <taxon>Actinomycetes</taxon>
        <taxon>Mycobacteriales</taxon>
        <taxon>Mycobacteriaceae</taxon>
        <taxon>Mycobacteroides</taxon>
        <taxon>Mycobacteroides abscessus</taxon>
    </lineage>
</organism>
<gene>
    <name evidence="1" type="ORF">SAMEA2275630_03923</name>
</gene>
<evidence type="ECO:0008006" key="3">
    <source>
        <dbReference type="Google" id="ProtNLM"/>
    </source>
</evidence>
<dbReference type="Proteomes" id="UP000190366">
    <property type="component" value="Unassembled WGS sequence"/>
</dbReference>
<evidence type="ECO:0000313" key="2">
    <source>
        <dbReference type="Proteomes" id="UP000190366"/>
    </source>
</evidence>
<dbReference type="AlphaFoldDB" id="A0AB38DJS9"/>
<accession>A0AB38DJS9</accession>
<comment type="caution">
    <text evidence="1">The sequence shown here is derived from an EMBL/GenBank/DDBJ whole genome shotgun (WGS) entry which is preliminary data.</text>
</comment>
<protein>
    <recommendedName>
        <fullName evidence="3">Secreted protein</fullName>
    </recommendedName>
</protein>
<proteinExistence type="predicted"/>
<evidence type="ECO:0000313" key="1">
    <source>
        <dbReference type="EMBL" id="SKZ19457.1"/>
    </source>
</evidence>
<reference evidence="1 2" key="1">
    <citation type="submission" date="2016-11" db="EMBL/GenBank/DDBJ databases">
        <authorList>
            <consortium name="Pathogen Informatics"/>
        </authorList>
    </citation>
    <scope>NUCLEOTIDE SEQUENCE [LARGE SCALE GENOMIC DNA]</scope>
    <source>
        <strain evidence="1 2">1168</strain>
    </source>
</reference>
<sequence>MVKLGMGGMVGRLGAVVVEVRVVGLETTVGGCWSSRWISKTRVMISAMMTTNAPMPTTHSQKVFDRRGGSGSFAVGPYAPYCCPYCCGNTAVWFGWAVPESAGYSNAWDAYAGSSG</sequence>